<dbReference type="GO" id="GO:0051213">
    <property type="term" value="F:dioxygenase activity"/>
    <property type="evidence" value="ECO:0007669"/>
    <property type="project" value="UniProtKB-KW"/>
</dbReference>
<dbReference type="PANTHER" id="PTHR10869">
    <property type="entry name" value="PROLYL 4-HYDROXYLASE ALPHA SUBUNIT"/>
    <property type="match status" value="1"/>
</dbReference>
<evidence type="ECO:0000256" key="6">
    <source>
        <dbReference type="ARBA" id="ARBA00023004"/>
    </source>
</evidence>
<dbReference type="PROSITE" id="PS51471">
    <property type="entry name" value="FE2OG_OXY"/>
    <property type="match status" value="1"/>
</dbReference>
<dbReference type="SMART" id="SM00702">
    <property type="entry name" value="P4Hc"/>
    <property type="match status" value="1"/>
</dbReference>
<feature type="domain" description="Fe2OG dioxygenase" evidence="7">
    <location>
        <begin position="112"/>
        <end position="221"/>
    </location>
</feature>
<keyword evidence="4" id="KW-0223">Dioxygenase</keyword>
<keyword evidence="3" id="KW-0847">Vitamin C</keyword>
<dbReference type="InterPro" id="IPR006620">
    <property type="entry name" value="Pro_4_hyd_alph"/>
</dbReference>
<reference evidence="8 9" key="1">
    <citation type="submission" date="2019-12" db="EMBL/GenBank/DDBJ databases">
        <title>Genomic-based taxomic classification of the family Erythrobacteraceae.</title>
        <authorList>
            <person name="Xu L."/>
        </authorList>
    </citation>
    <scope>NUCLEOTIDE SEQUENCE [LARGE SCALE GENOMIC DNA]</scope>
    <source>
        <strain evidence="8 9">M0322</strain>
    </source>
</reference>
<dbReference type="OrthoDB" id="269774at2"/>
<evidence type="ECO:0000256" key="2">
    <source>
        <dbReference type="ARBA" id="ARBA00022723"/>
    </source>
</evidence>
<sequence>MTPEVATEFRKDQPILRAMGQRVRERLAANPAVWRAPTDKAELYAVADFISADECARLIAMIDEVAKPSTVFDMTYADGYRTSFSGDVDPHDPFVKKIERRLDDLLGVEPSWGETVQGQRYAPGQQFKAHHDWFHPNTSYWDRETEKGGQRAWTAMIYLNNVEAGGTTDFNELNMSIEPKQGVLLLWNNVDENGLPNRATLHAGTPVVSGVKYVATKWYRARPWL</sequence>
<dbReference type="AlphaFoldDB" id="A0A844Z263"/>
<dbReference type="InterPro" id="IPR045054">
    <property type="entry name" value="P4HA-like"/>
</dbReference>
<dbReference type="GO" id="GO:0016705">
    <property type="term" value="F:oxidoreductase activity, acting on paired donors, with incorporation or reduction of molecular oxygen"/>
    <property type="evidence" value="ECO:0007669"/>
    <property type="project" value="InterPro"/>
</dbReference>
<dbReference type="Gene3D" id="2.60.120.620">
    <property type="entry name" value="q2cbj1_9rhob like domain"/>
    <property type="match status" value="1"/>
</dbReference>
<accession>A0A844Z263</accession>
<evidence type="ECO:0000256" key="4">
    <source>
        <dbReference type="ARBA" id="ARBA00022964"/>
    </source>
</evidence>
<name>A0A844Z263_9SPHN</name>
<dbReference type="GO" id="GO:0005506">
    <property type="term" value="F:iron ion binding"/>
    <property type="evidence" value="ECO:0007669"/>
    <property type="project" value="InterPro"/>
</dbReference>
<evidence type="ECO:0000256" key="5">
    <source>
        <dbReference type="ARBA" id="ARBA00023002"/>
    </source>
</evidence>
<organism evidence="8 9">
    <name type="scientific">Alteraurantiacibacter buctensis</name>
    <dbReference type="NCBI Taxonomy" id="1503981"/>
    <lineage>
        <taxon>Bacteria</taxon>
        <taxon>Pseudomonadati</taxon>
        <taxon>Pseudomonadota</taxon>
        <taxon>Alphaproteobacteria</taxon>
        <taxon>Sphingomonadales</taxon>
        <taxon>Erythrobacteraceae</taxon>
        <taxon>Alteraurantiacibacter</taxon>
    </lineage>
</organism>
<evidence type="ECO:0000313" key="9">
    <source>
        <dbReference type="Proteomes" id="UP000466966"/>
    </source>
</evidence>
<dbReference type="RefSeq" id="WP_160772485.1">
    <property type="nucleotide sequence ID" value="NZ_WTYV01000005.1"/>
</dbReference>
<keyword evidence="9" id="KW-1185">Reference proteome</keyword>
<protein>
    <submittedName>
        <fullName evidence="8">2OG-Fe(II) oxygenase</fullName>
    </submittedName>
</protein>
<comment type="caution">
    <text evidence="8">The sequence shown here is derived from an EMBL/GenBank/DDBJ whole genome shotgun (WGS) entry which is preliminary data.</text>
</comment>
<evidence type="ECO:0000256" key="3">
    <source>
        <dbReference type="ARBA" id="ARBA00022896"/>
    </source>
</evidence>
<dbReference type="InterPro" id="IPR005123">
    <property type="entry name" value="Oxoglu/Fe-dep_dioxygenase_dom"/>
</dbReference>
<evidence type="ECO:0000259" key="7">
    <source>
        <dbReference type="PROSITE" id="PS51471"/>
    </source>
</evidence>
<evidence type="ECO:0000313" key="8">
    <source>
        <dbReference type="EMBL" id="MXO72557.1"/>
    </source>
</evidence>
<dbReference type="Pfam" id="PF13640">
    <property type="entry name" value="2OG-FeII_Oxy_3"/>
    <property type="match status" value="1"/>
</dbReference>
<keyword evidence="5" id="KW-0560">Oxidoreductase</keyword>
<dbReference type="EMBL" id="WTYV01000005">
    <property type="protein sequence ID" value="MXO72557.1"/>
    <property type="molecule type" value="Genomic_DNA"/>
</dbReference>
<dbReference type="Proteomes" id="UP000466966">
    <property type="component" value="Unassembled WGS sequence"/>
</dbReference>
<dbReference type="GO" id="GO:0031418">
    <property type="term" value="F:L-ascorbic acid binding"/>
    <property type="evidence" value="ECO:0007669"/>
    <property type="project" value="UniProtKB-KW"/>
</dbReference>
<evidence type="ECO:0000256" key="1">
    <source>
        <dbReference type="ARBA" id="ARBA00001961"/>
    </source>
</evidence>
<gene>
    <name evidence="8" type="ORF">GRI99_13075</name>
</gene>
<dbReference type="InterPro" id="IPR044862">
    <property type="entry name" value="Pro_4_hyd_alph_FE2OG_OXY"/>
</dbReference>
<keyword evidence="2" id="KW-0479">Metal-binding</keyword>
<comment type="cofactor">
    <cofactor evidence="1">
        <name>L-ascorbate</name>
        <dbReference type="ChEBI" id="CHEBI:38290"/>
    </cofactor>
</comment>
<dbReference type="PANTHER" id="PTHR10869:SF246">
    <property type="entry name" value="TRANSMEMBRANE PROLYL 4-HYDROXYLASE"/>
    <property type="match status" value="1"/>
</dbReference>
<proteinExistence type="predicted"/>
<keyword evidence="6" id="KW-0408">Iron</keyword>